<reference evidence="1 2" key="1">
    <citation type="submission" date="2018-08" db="EMBL/GenBank/DDBJ databases">
        <title>Mucilaginibacter sp. MYSH2.</title>
        <authorList>
            <person name="Seo T."/>
        </authorList>
    </citation>
    <scope>NUCLEOTIDE SEQUENCE [LARGE SCALE GENOMIC DNA]</scope>
    <source>
        <strain evidence="1 2">MYSH2</strain>
    </source>
</reference>
<protein>
    <submittedName>
        <fullName evidence="1">Uncharacterized protein</fullName>
    </submittedName>
</protein>
<dbReference type="EMBL" id="QWDC01000002">
    <property type="protein sequence ID" value="RFZ92617.1"/>
    <property type="molecule type" value="Genomic_DNA"/>
</dbReference>
<proteinExistence type="predicted"/>
<comment type="caution">
    <text evidence="1">The sequence shown here is derived from an EMBL/GenBank/DDBJ whole genome shotgun (WGS) entry which is preliminary data.</text>
</comment>
<dbReference type="RefSeq" id="WP_117392326.1">
    <property type="nucleotide sequence ID" value="NZ_QWDC01000002.1"/>
</dbReference>
<dbReference type="OrthoDB" id="772783at2"/>
<dbReference type="AlphaFoldDB" id="A0A372NVI6"/>
<organism evidence="1 2">
    <name type="scientific">Mucilaginibacter conchicola</name>
    <dbReference type="NCBI Taxonomy" id="2303333"/>
    <lineage>
        <taxon>Bacteria</taxon>
        <taxon>Pseudomonadati</taxon>
        <taxon>Bacteroidota</taxon>
        <taxon>Sphingobacteriia</taxon>
        <taxon>Sphingobacteriales</taxon>
        <taxon>Sphingobacteriaceae</taxon>
        <taxon>Mucilaginibacter</taxon>
    </lineage>
</organism>
<keyword evidence="2" id="KW-1185">Reference proteome</keyword>
<accession>A0A372NVI6</accession>
<gene>
    <name evidence="1" type="ORF">D0C36_14470</name>
</gene>
<name>A0A372NVI6_9SPHI</name>
<dbReference type="Proteomes" id="UP000264217">
    <property type="component" value="Unassembled WGS sequence"/>
</dbReference>
<sequence length="68" mass="7688">MSIITLIRNVLGSYFSSDMDVMSDEAKKIFSNPDDRKKYIEAVEKLKGTTSKEETIILSTQEKITLVS</sequence>
<evidence type="ECO:0000313" key="1">
    <source>
        <dbReference type="EMBL" id="RFZ92617.1"/>
    </source>
</evidence>
<evidence type="ECO:0000313" key="2">
    <source>
        <dbReference type="Proteomes" id="UP000264217"/>
    </source>
</evidence>